<protein>
    <recommendedName>
        <fullName evidence="4">Gliding motility protein RemB</fullName>
    </recommendedName>
</protein>
<comment type="caution">
    <text evidence="2">The sequence shown here is derived from an EMBL/GenBank/DDBJ whole genome shotgun (WGS) entry which is preliminary data.</text>
</comment>
<feature type="signal peptide" evidence="1">
    <location>
        <begin position="1"/>
        <end position="21"/>
    </location>
</feature>
<evidence type="ECO:0000256" key="1">
    <source>
        <dbReference type="SAM" id="SignalP"/>
    </source>
</evidence>
<keyword evidence="1" id="KW-0732">Signal</keyword>
<proteinExistence type="predicted"/>
<reference evidence="2 3" key="1">
    <citation type="submission" date="2014-11" db="EMBL/GenBank/DDBJ databases">
        <title>Genome sequence of Flavihumibacter solisilvae 3-3.</title>
        <authorList>
            <person name="Zhou G."/>
            <person name="Li M."/>
            <person name="Wang G."/>
        </authorList>
    </citation>
    <scope>NUCLEOTIDE SEQUENCE [LARGE SCALE GENOMIC DNA]</scope>
    <source>
        <strain evidence="2 3">3-3</strain>
    </source>
</reference>
<dbReference type="InterPro" id="IPR038636">
    <property type="entry name" value="Wzi_sf"/>
</dbReference>
<dbReference type="STRING" id="1349421.OI18_20570"/>
<feature type="chain" id="PRO_5002134618" description="Gliding motility protein RemB" evidence="1">
    <location>
        <begin position="22"/>
        <end position="554"/>
    </location>
</feature>
<dbReference type="Gene3D" id="2.40.160.130">
    <property type="entry name" value="Capsule assembly protein Wzi"/>
    <property type="match status" value="1"/>
</dbReference>
<dbReference type="AlphaFoldDB" id="A0A0C1KZU7"/>
<dbReference type="Proteomes" id="UP000031408">
    <property type="component" value="Unassembled WGS sequence"/>
</dbReference>
<dbReference type="EMBL" id="JSVC01000027">
    <property type="protein sequence ID" value="KIC92821.1"/>
    <property type="molecule type" value="Genomic_DNA"/>
</dbReference>
<evidence type="ECO:0000313" key="3">
    <source>
        <dbReference type="Proteomes" id="UP000031408"/>
    </source>
</evidence>
<name>A0A0C1KZU7_9BACT</name>
<gene>
    <name evidence="2" type="ORF">OI18_20570</name>
</gene>
<organism evidence="2 3">
    <name type="scientific">Flavihumibacter solisilvae</name>
    <dbReference type="NCBI Taxonomy" id="1349421"/>
    <lineage>
        <taxon>Bacteria</taxon>
        <taxon>Pseudomonadati</taxon>
        <taxon>Bacteroidota</taxon>
        <taxon>Chitinophagia</taxon>
        <taxon>Chitinophagales</taxon>
        <taxon>Chitinophagaceae</taxon>
        <taxon>Flavihumibacter</taxon>
    </lineage>
</organism>
<evidence type="ECO:0008006" key="4">
    <source>
        <dbReference type="Google" id="ProtNLM"/>
    </source>
</evidence>
<keyword evidence="3" id="KW-1185">Reference proteome</keyword>
<dbReference type="OrthoDB" id="9808260at2"/>
<evidence type="ECO:0000313" key="2">
    <source>
        <dbReference type="EMBL" id="KIC92821.1"/>
    </source>
</evidence>
<accession>A0A0C1KZU7</accession>
<dbReference type="RefSeq" id="WP_039143459.1">
    <property type="nucleotide sequence ID" value="NZ_JSVC01000027.1"/>
</dbReference>
<sequence length="554" mass="64370">MQVIKRLLLTTLLFAPVVAISQSSMLPQGYKHQQLMDRLEIRFRDSALSFQHLKPYERKAWVNFLESVQTDSFSRVDAYNIQDALMNNQEWVTGSKESFKSRKPWFRTFYKSKSDFALVDVKDFFLSVNPVFQFNLAKDSDSDETVFLNSKGARARGLIAKKIGFDFYLTDNQERPPMFVRNWEDSFRAVPGAGFYKSFKKTAYDYFDARGSMYFNVTKYINVQFGYDKNFIGNGYRSVYLSDFANNYLFLKLNTRIWKLNYQNLFMELVPEEPVNSGNKLLDKKYAAMHHLSWQATKWLNIGLFESVIFGRENHFEFSYLIPVIFLRSIEQQNGSFDNANVGLDIKANILKRVQLYSQLLFDEFKLSEVKGGEGWWGNKYALQLGGKYIDALGIKNLDLQGEVNLARPFTYSHKDSIANYTHYNQPLAHPRGANFYEIVGILRYQPHPKWQVQSKLIFWNQGLDSAGVNFGSNPLRSYTTRPMDYGWSIGEGRSSTGINASLWVGFEVLENLFIDGSMMIRKMDVPDDPKLTTNSTMFSLGLRMNMFRREYDY</sequence>